<dbReference type="PANTHER" id="PTHR42956">
    <property type="entry name" value="NITROGENASE IRON-MOLYBDENUM COFACTOR BIOSYNTHESIS PROTEIN NIFE"/>
    <property type="match status" value="1"/>
</dbReference>
<name>A0A645A8R7_9ZZZZ</name>
<dbReference type="GO" id="GO:0016491">
    <property type="term" value="F:oxidoreductase activity"/>
    <property type="evidence" value="ECO:0007669"/>
    <property type="project" value="UniProtKB-KW"/>
</dbReference>
<accession>A0A645A8R7</accession>
<gene>
    <name evidence="2" type="primary">chlB_2</name>
    <name evidence="2" type="ORF">SDC9_95397</name>
</gene>
<evidence type="ECO:0000259" key="1">
    <source>
        <dbReference type="Pfam" id="PF00148"/>
    </source>
</evidence>
<reference evidence="2" key="1">
    <citation type="submission" date="2019-08" db="EMBL/GenBank/DDBJ databases">
        <authorList>
            <person name="Kucharzyk K."/>
            <person name="Murdoch R.W."/>
            <person name="Higgins S."/>
            <person name="Loffler F."/>
        </authorList>
    </citation>
    <scope>NUCLEOTIDE SEQUENCE</scope>
</reference>
<dbReference type="Pfam" id="PF00148">
    <property type="entry name" value="Oxidored_nitro"/>
    <property type="match status" value="1"/>
</dbReference>
<dbReference type="AlphaFoldDB" id="A0A645A8R7"/>
<dbReference type="InterPro" id="IPR049939">
    <property type="entry name" value="NifE-like"/>
</dbReference>
<evidence type="ECO:0000313" key="2">
    <source>
        <dbReference type="EMBL" id="MPM48671.1"/>
    </source>
</evidence>
<dbReference type="EMBL" id="VSSQ01012200">
    <property type="protein sequence ID" value="MPM48671.1"/>
    <property type="molecule type" value="Genomic_DNA"/>
</dbReference>
<feature type="domain" description="Nitrogenase/oxidoreductase component 1" evidence="1">
    <location>
        <begin position="13"/>
        <end position="432"/>
    </location>
</feature>
<dbReference type="PANTHER" id="PTHR42956:SF1">
    <property type="entry name" value="NITROGENASE IRON-MOLYBDENUM COFACTOR BIOSYNTHESIS PROTEIN NIFE"/>
    <property type="match status" value="1"/>
</dbReference>
<dbReference type="InterPro" id="IPR000510">
    <property type="entry name" value="Nase/OxRdtase_comp1"/>
</dbReference>
<comment type="caution">
    <text evidence="2">The sequence shown here is derived from an EMBL/GenBank/DDBJ whole genome shotgun (WGS) entry which is preliminary data.</text>
</comment>
<protein>
    <submittedName>
        <fullName evidence="2">Light-independent protochlorophyllide reductase subunit B</fullName>
        <ecNumber evidence="2">1.3.7.7</ecNumber>
    </submittedName>
</protein>
<proteinExistence type="predicted"/>
<organism evidence="2">
    <name type="scientific">bioreactor metagenome</name>
    <dbReference type="NCBI Taxonomy" id="1076179"/>
    <lineage>
        <taxon>unclassified sequences</taxon>
        <taxon>metagenomes</taxon>
        <taxon>ecological metagenomes</taxon>
    </lineage>
</organism>
<dbReference type="EC" id="1.3.7.7" evidence="2"/>
<dbReference type="SUPFAM" id="SSF53807">
    <property type="entry name" value="Helical backbone' metal receptor"/>
    <property type="match status" value="1"/>
</dbReference>
<sequence>MSACVEQQRVGCAIGGIYTALAIDRVMPILHSGPGCQDNAGRVVAGVNGGQSMGPISESIIPCTDFCEADVIFGGEGKLKKLIEKSIEYLDSDLFLVVDGCTAEIVGDDIEDVTRSFQGGSVPVIYSRLPGFKGNNLWGHSQVLQSIIEQYLTPSSKRTPRLVNVWGIVPYYDTMWAATLEKVAALLRELGLEPNIIYGQGSGVARLSRIPEAEFNLLLSPWVDLDVVQLLREKFGIPYFHYPVVPIGPTETTRFIRALADYAGLDKENAEAVIAREEERYYYYIQRHLRWLYACKALPKEFYINSSASAALALTRYLVNDLGLLPVKIYIVDNVPDQHQAQVREYFQDLELEIKDFEVVFTSDGGLMGAELKDKALVNPVSILGTAWDQLLATKRKITFVSVSAPYGDTLVGNKTYFGYDGAISLFADFYSDMVTKGTGSV</sequence>
<keyword evidence="2" id="KW-0560">Oxidoreductase</keyword>
<dbReference type="Gene3D" id="3.40.50.1980">
    <property type="entry name" value="Nitrogenase molybdenum iron protein domain"/>
    <property type="match status" value="3"/>
</dbReference>